<dbReference type="InParanoid" id="A0A139W9D2"/>
<protein>
    <recommendedName>
        <fullName evidence="3">Reverse transcriptase zinc-binding domain-containing protein</fullName>
    </recommendedName>
</protein>
<evidence type="ECO:0008006" key="3">
    <source>
        <dbReference type="Google" id="ProtNLM"/>
    </source>
</evidence>
<dbReference type="Proteomes" id="UP000007266">
    <property type="component" value="Unassembled WGS sequence"/>
</dbReference>
<dbReference type="EMBL" id="KQ972524">
    <property type="protein sequence ID" value="KXZ75879.1"/>
    <property type="molecule type" value="Genomic_DNA"/>
</dbReference>
<reference evidence="1 2" key="2">
    <citation type="journal article" date="2010" name="Nucleic Acids Res.">
        <title>BeetleBase in 2010: revisions to provide comprehensive genomic information for Tribolium castaneum.</title>
        <authorList>
            <person name="Kim H.S."/>
            <person name="Murphy T."/>
            <person name="Xia J."/>
            <person name="Caragea D."/>
            <person name="Park Y."/>
            <person name="Beeman R.W."/>
            <person name="Lorenzen M.D."/>
            <person name="Butcher S."/>
            <person name="Manak J.R."/>
            <person name="Brown S.J."/>
        </authorList>
    </citation>
    <scope>NUCLEOTIDE SEQUENCE [LARGE SCALE GENOMIC DNA]</scope>
    <source>
        <strain evidence="1 2">Georgia GA2</strain>
    </source>
</reference>
<sequence length="112" mass="12744">MSHLQRVGKSETDECAECGVRDDPIHRLLVCPLFDVPRRDIYRSVDSPFLSLNWIIHLKSELLEPFTALPVARVRPRTSKGITDLLLLNLVRLEAACPSKKNCLYADSKNRT</sequence>
<evidence type="ECO:0000313" key="2">
    <source>
        <dbReference type="Proteomes" id="UP000007266"/>
    </source>
</evidence>
<gene>
    <name evidence="1" type="primary">AUGUSTUS-3.0.2_31864</name>
    <name evidence="1" type="ORF">TcasGA2_TC031864</name>
</gene>
<evidence type="ECO:0000313" key="1">
    <source>
        <dbReference type="EMBL" id="KXZ75879.1"/>
    </source>
</evidence>
<keyword evidence="2" id="KW-1185">Reference proteome</keyword>
<reference evidence="1 2" key="1">
    <citation type="journal article" date="2008" name="Nature">
        <title>The genome of the model beetle and pest Tribolium castaneum.</title>
        <authorList>
            <consortium name="Tribolium Genome Sequencing Consortium"/>
            <person name="Richards S."/>
            <person name="Gibbs R.A."/>
            <person name="Weinstock G.M."/>
            <person name="Brown S.J."/>
            <person name="Denell R."/>
            <person name="Beeman R.W."/>
            <person name="Gibbs R."/>
            <person name="Beeman R.W."/>
            <person name="Brown S.J."/>
            <person name="Bucher G."/>
            <person name="Friedrich M."/>
            <person name="Grimmelikhuijzen C.J."/>
            <person name="Klingler M."/>
            <person name="Lorenzen M."/>
            <person name="Richards S."/>
            <person name="Roth S."/>
            <person name="Schroder R."/>
            <person name="Tautz D."/>
            <person name="Zdobnov E.M."/>
            <person name="Muzny D."/>
            <person name="Gibbs R.A."/>
            <person name="Weinstock G.M."/>
            <person name="Attaway T."/>
            <person name="Bell S."/>
            <person name="Buhay C.J."/>
            <person name="Chandrabose M.N."/>
            <person name="Chavez D."/>
            <person name="Clerk-Blankenburg K.P."/>
            <person name="Cree A."/>
            <person name="Dao M."/>
            <person name="Davis C."/>
            <person name="Chacko J."/>
            <person name="Dinh H."/>
            <person name="Dugan-Rocha S."/>
            <person name="Fowler G."/>
            <person name="Garner T.T."/>
            <person name="Garnes J."/>
            <person name="Gnirke A."/>
            <person name="Hawes A."/>
            <person name="Hernandez J."/>
            <person name="Hines S."/>
            <person name="Holder M."/>
            <person name="Hume J."/>
            <person name="Jhangiani S.N."/>
            <person name="Joshi V."/>
            <person name="Khan Z.M."/>
            <person name="Jackson L."/>
            <person name="Kovar C."/>
            <person name="Kowis A."/>
            <person name="Lee S."/>
            <person name="Lewis L.R."/>
            <person name="Margolis J."/>
            <person name="Morgan M."/>
            <person name="Nazareth L.V."/>
            <person name="Nguyen N."/>
            <person name="Okwuonu G."/>
            <person name="Parker D."/>
            <person name="Richards S."/>
            <person name="Ruiz S.J."/>
            <person name="Santibanez J."/>
            <person name="Savard J."/>
            <person name="Scherer S.E."/>
            <person name="Schneider B."/>
            <person name="Sodergren E."/>
            <person name="Tautz D."/>
            <person name="Vattahil S."/>
            <person name="Villasana D."/>
            <person name="White C.S."/>
            <person name="Wright R."/>
            <person name="Park Y."/>
            <person name="Beeman R.W."/>
            <person name="Lord J."/>
            <person name="Oppert B."/>
            <person name="Lorenzen M."/>
            <person name="Brown S."/>
            <person name="Wang L."/>
            <person name="Savard J."/>
            <person name="Tautz D."/>
            <person name="Richards S."/>
            <person name="Weinstock G."/>
            <person name="Gibbs R.A."/>
            <person name="Liu Y."/>
            <person name="Worley K."/>
            <person name="Weinstock G."/>
            <person name="Elsik C.G."/>
            <person name="Reese J.T."/>
            <person name="Elhaik E."/>
            <person name="Landan G."/>
            <person name="Graur D."/>
            <person name="Arensburger P."/>
            <person name="Atkinson P."/>
            <person name="Beeman R.W."/>
            <person name="Beidler J."/>
            <person name="Brown S.J."/>
            <person name="Demuth J.P."/>
            <person name="Drury D.W."/>
            <person name="Du Y.Z."/>
            <person name="Fujiwara H."/>
            <person name="Lorenzen M."/>
            <person name="Maselli V."/>
            <person name="Osanai M."/>
            <person name="Park Y."/>
            <person name="Robertson H.M."/>
            <person name="Tu Z."/>
            <person name="Wang J.J."/>
            <person name="Wang S."/>
            <person name="Richards S."/>
            <person name="Song H."/>
            <person name="Zhang L."/>
            <person name="Sodergren E."/>
            <person name="Werner D."/>
            <person name="Stanke M."/>
            <person name="Morgenstern B."/>
            <person name="Solovyev V."/>
            <person name="Kosarev P."/>
            <person name="Brown G."/>
            <person name="Chen H.C."/>
            <person name="Ermolaeva O."/>
            <person name="Hlavina W."/>
            <person name="Kapustin Y."/>
            <person name="Kiryutin B."/>
            <person name="Kitts P."/>
            <person name="Maglott D."/>
            <person name="Pruitt K."/>
            <person name="Sapojnikov V."/>
            <person name="Souvorov A."/>
            <person name="Mackey A.J."/>
            <person name="Waterhouse R.M."/>
            <person name="Wyder S."/>
            <person name="Zdobnov E.M."/>
            <person name="Zdobnov E.M."/>
            <person name="Wyder S."/>
            <person name="Kriventseva E.V."/>
            <person name="Kadowaki T."/>
            <person name="Bork P."/>
            <person name="Aranda M."/>
            <person name="Bao R."/>
            <person name="Beermann A."/>
            <person name="Berns N."/>
            <person name="Bolognesi R."/>
            <person name="Bonneton F."/>
            <person name="Bopp D."/>
            <person name="Brown S.J."/>
            <person name="Bucher G."/>
            <person name="Butts T."/>
            <person name="Chaumot A."/>
            <person name="Denell R.E."/>
            <person name="Ferrier D.E."/>
            <person name="Friedrich M."/>
            <person name="Gordon C.M."/>
            <person name="Jindra M."/>
            <person name="Klingler M."/>
            <person name="Lan Q."/>
            <person name="Lattorff H.M."/>
            <person name="Laudet V."/>
            <person name="von Levetsow C."/>
            <person name="Liu Z."/>
            <person name="Lutz R."/>
            <person name="Lynch J.A."/>
            <person name="da Fonseca R.N."/>
            <person name="Posnien N."/>
            <person name="Reuter R."/>
            <person name="Roth S."/>
            <person name="Savard J."/>
            <person name="Schinko J.B."/>
            <person name="Schmitt C."/>
            <person name="Schoppmeier M."/>
            <person name="Schroder R."/>
            <person name="Shippy T.D."/>
            <person name="Simonnet F."/>
            <person name="Marques-Souza H."/>
            <person name="Tautz D."/>
            <person name="Tomoyasu Y."/>
            <person name="Trauner J."/>
            <person name="Van der Zee M."/>
            <person name="Vervoort M."/>
            <person name="Wittkopp N."/>
            <person name="Wimmer E.A."/>
            <person name="Yang X."/>
            <person name="Jones A.K."/>
            <person name="Sattelle D.B."/>
            <person name="Ebert P.R."/>
            <person name="Nelson D."/>
            <person name="Scott J.G."/>
            <person name="Beeman R.W."/>
            <person name="Muthukrishnan S."/>
            <person name="Kramer K.J."/>
            <person name="Arakane Y."/>
            <person name="Beeman R.W."/>
            <person name="Zhu Q."/>
            <person name="Hogenkamp D."/>
            <person name="Dixit R."/>
            <person name="Oppert B."/>
            <person name="Jiang H."/>
            <person name="Zou Z."/>
            <person name="Marshall J."/>
            <person name="Elpidina E."/>
            <person name="Vinokurov K."/>
            <person name="Oppert C."/>
            <person name="Zou Z."/>
            <person name="Evans J."/>
            <person name="Lu Z."/>
            <person name="Zhao P."/>
            <person name="Sumathipala N."/>
            <person name="Altincicek B."/>
            <person name="Vilcinskas A."/>
            <person name="Williams M."/>
            <person name="Hultmark D."/>
            <person name="Hetru C."/>
            <person name="Jiang H."/>
            <person name="Grimmelikhuijzen C.J."/>
            <person name="Hauser F."/>
            <person name="Cazzamali G."/>
            <person name="Williamson M."/>
            <person name="Park Y."/>
            <person name="Li B."/>
            <person name="Tanaka Y."/>
            <person name="Predel R."/>
            <person name="Neupert S."/>
            <person name="Schachtner J."/>
            <person name="Verleyen P."/>
            <person name="Raible F."/>
            <person name="Bork P."/>
            <person name="Friedrich M."/>
            <person name="Walden K.K."/>
            <person name="Robertson H.M."/>
            <person name="Angeli S."/>
            <person name="Foret S."/>
            <person name="Bucher G."/>
            <person name="Schuetz S."/>
            <person name="Maleszka R."/>
            <person name="Wimmer E.A."/>
            <person name="Beeman R.W."/>
            <person name="Lorenzen M."/>
            <person name="Tomoyasu Y."/>
            <person name="Miller S.C."/>
            <person name="Grossmann D."/>
            <person name="Bucher G."/>
        </authorList>
    </citation>
    <scope>NUCLEOTIDE SEQUENCE [LARGE SCALE GENOMIC DNA]</scope>
    <source>
        <strain evidence="1 2">Georgia GA2</strain>
    </source>
</reference>
<dbReference type="eggNOG" id="KOG1075">
    <property type="taxonomic scope" value="Eukaryota"/>
</dbReference>
<proteinExistence type="predicted"/>
<name>A0A139W9D2_TRICA</name>
<accession>A0A139W9D2</accession>
<dbReference type="AlphaFoldDB" id="A0A139W9D2"/>
<organism evidence="1 2">
    <name type="scientific">Tribolium castaneum</name>
    <name type="common">Red flour beetle</name>
    <dbReference type="NCBI Taxonomy" id="7070"/>
    <lineage>
        <taxon>Eukaryota</taxon>
        <taxon>Metazoa</taxon>
        <taxon>Ecdysozoa</taxon>
        <taxon>Arthropoda</taxon>
        <taxon>Hexapoda</taxon>
        <taxon>Insecta</taxon>
        <taxon>Pterygota</taxon>
        <taxon>Neoptera</taxon>
        <taxon>Endopterygota</taxon>
        <taxon>Coleoptera</taxon>
        <taxon>Polyphaga</taxon>
        <taxon>Cucujiformia</taxon>
        <taxon>Tenebrionidae</taxon>
        <taxon>Tenebrionidae incertae sedis</taxon>
        <taxon>Tribolium</taxon>
    </lineage>
</organism>